<dbReference type="OrthoDB" id="7827308at2"/>
<sequence>MTPDQIEALFTRADGTYAFARWGRPICPIVFGVQDQTLEVVKGALEAVVGMAGHHMAETDPEMGVNLMFFFFRDWDELLDVPDLGALIPDLWALVGRLKEAGATQYRGFRFDKAGAIKAAFVFLRMDGALAKMPADELALSQVAQVMLLWGDRAFAETSPLAVAGETTVLRPEIAALIRAGYDRLMPAATNDSSHALRLFARVQGG</sequence>
<comment type="caution">
    <text evidence="1">The sequence shown here is derived from an EMBL/GenBank/DDBJ whole genome shotgun (WGS) entry which is preliminary data.</text>
</comment>
<accession>A0A4S3M8B7</accession>
<keyword evidence="2" id="KW-1185">Reference proteome</keyword>
<organism evidence="1 2">
    <name type="scientific">Thalassobius vesicularis</name>
    <dbReference type="NCBI Taxonomy" id="1294297"/>
    <lineage>
        <taxon>Bacteria</taxon>
        <taxon>Pseudomonadati</taxon>
        <taxon>Pseudomonadota</taxon>
        <taxon>Alphaproteobacteria</taxon>
        <taxon>Rhodobacterales</taxon>
        <taxon>Roseobacteraceae</taxon>
        <taxon>Thalassovita</taxon>
    </lineage>
</organism>
<protein>
    <submittedName>
        <fullName evidence="1">Uncharacterized protein</fullName>
    </submittedName>
</protein>
<dbReference type="RefSeq" id="WP_136339803.1">
    <property type="nucleotide sequence ID" value="NZ_SSMD01000006.1"/>
</dbReference>
<dbReference type="AlphaFoldDB" id="A0A4S3M8B7"/>
<dbReference type="EMBL" id="SSMD01000006">
    <property type="protein sequence ID" value="THD72906.1"/>
    <property type="molecule type" value="Genomic_DNA"/>
</dbReference>
<dbReference type="Proteomes" id="UP000306113">
    <property type="component" value="Unassembled WGS sequence"/>
</dbReference>
<name>A0A4S3M8B7_9RHOB</name>
<evidence type="ECO:0000313" key="1">
    <source>
        <dbReference type="EMBL" id="THD72906.1"/>
    </source>
</evidence>
<gene>
    <name evidence="1" type="ORF">E7681_13350</name>
</gene>
<reference evidence="1 2" key="1">
    <citation type="submission" date="2019-04" db="EMBL/GenBank/DDBJ databases">
        <title>Draft genome sequence of Youngimonas vesicularis.</title>
        <authorList>
            <person name="Hameed A."/>
        </authorList>
    </citation>
    <scope>NUCLEOTIDE SEQUENCE [LARGE SCALE GENOMIC DNA]</scope>
    <source>
        <strain evidence="1 2">CC-AMW-E</strain>
    </source>
</reference>
<evidence type="ECO:0000313" key="2">
    <source>
        <dbReference type="Proteomes" id="UP000306113"/>
    </source>
</evidence>
<proteinExistence type="predicted"/>